<dbReference type="AlphaFoldDB" id="A0A0C2MNJ5"/>
<accession>A0A0C2MNJ5</accession>
<dbReference type="InterPro" id="IPR003172">
    <property type="entry name" value="ML_dom"/>
</dbReference>
<dbReference type="Proteomes" id="UP000031668">
    <property type="component" value="Unassembled WGS sequence"/>
</dbReference>
<proteinExistence type="predicted"/>
<dbReference type="EMBL" id="JWZT01003651">
    <property type="protein sequence ID" value="KII65945.1"/>
    <property type="molecule type" value="Genomic_DNA"/>
</dbReference>
<protein>
    <recommendedName>
        <fullName evidence="1">MD-2-related lipid-recognition domain-containing protein</fullName>
    </recommendedName>
</protein>
<dbReference type="SUPFAM" id="SSF81296">
    <property type="entry name" value="E set domains"/>
    <property type="match status" value="1"/>
</dbReference>
<dbReference type="InterPro" id="IPR014756">
    <property type="entry name" value="Ig_E-set"/>
</dbReference>
<name>A0A0C2MNJ5_THEKT</name>
<sequence>MKMGTNVTAHVTITPKVLSQNISVSAVARWWIFSVEVPGIPKNGCEIEGVYCPWPADKKIDLYFVLTIPYSIFQVEGTVNIVLTNEESIIIGCFQVIAQLVR</sequence>
<keyword evidence="3" id="KW-1185">Reference proteome</keyword>
<gene>
    <name evidence="2" type="ORF">RF11_11364</name>
</gene>
<feature type="domain" description="MD-2-related lipid-recognition" evidence="1">
    <location>
        <begin position="2"/>
        <end position="99"/>
    </location>
</feature>
<comment type="caution">
    <text evidence="2">The sequence shown here is derived from an EMBL/GenBank/DDBJ whole genome shotgun (WGS) entry which is preliminary data.</text>
</comment>
<organism evidence="2 3">
    <name type="scientific">Thelohanellus kitauei</name>
    <name type="common">Myxosporean</name>
    <dbReference type="NCBI Taxonomy" id="669202"/>
    <lineage>
        <taxon>Eukaryota</taxon>
        <taxon>Metazoa</taxon>
        <taxon>Cnidaria</taxon>
        <taxon>Myxozoa</taxon>
        <taxon>Myxosporea</taxon>
        <taxon>Bivalvulida</taxon>
        <taxon>Platysporina</taxon>
        <taxon>Myxobolidae</taxon>
        <taxon>Thelohanellus</taxon>
    </lineage>
</organism>
<reference evidence="2 3" key="1">
    <citation type="journal article" date="2014" name="Genome Biol. Evol.">
        <title>The genome of the myxosporean Thelohanellus kitauei shows adaptations to nutrient acquisition within its fish host.</title>
        <authorList>
            <person name="Yang Y."/>
            <person name="Xiong J."/>
            <person name="Zhou Z."/>
            <person name="Huo F."/>
            <person name="Miao W."/>
            <person name="Ran C."/>
            <person name="Liu Y."/>
            <person name="Zhang J."/>
            <person name="Feng J."/>
            <person name="Wang M."/>
            <person name="Wang M."/>
            <person name="Wang L."/>
            <person name="Yao B."/>
        </authorList>
    </citation>
    <scope>NUCLEOTIDE SEQUENCE [LARGE SCALE GENOMIC DNA]</scope>
    <source>
        <strain evidence="2">Wuqing</strain>
    </source>
</reference>
<dbReference type="Gene3D" id="2.60.40.770">
    <property type="match status" value="1"/>
</dbReference>
<dbReference type="OrthoDB" id="10610501at2759"/>
<dbReference type="Pfam" id="PF02221">
    <property type="entry name" value="E1_DerP2_DerF2"/>
    <property type="match status" value="1"/>
</dbReference>
<evidence type="ECO:0000313" key="2">
    <source>
        <dbReference type="EMBL" id="KII65945.1"/>
    </source>
</evidence>
<evidence type="ECO:0000259" key="1">
    <source>
        <dbReference type="Pfam" id="PF02221"/>
    </source>
</evidence>
<evidence type="ECO:0000313" key="3">
    <source>
        <dbReference type="Proteomes" id="UP000031668"/>
    </source>
</evidence>